<feature type="transmembrane region" description="Helical" evidence="2">
    <location>
        <begin position="550"/>
        <end position="574"/>
    </location>
</feature>
<dbReference type="AlphaFoldDB" id="A0A6A4WWQ1"/>
<dbReference type="InterPro" id="IPR006621">
    <property type="entry name" value="Nose-resist-to-fluoxetine_N"/>
</dbReference>
<organism evidence="4 5">
    <name type="scientific">Amphibalanus amphitrite</name>
    <name type="common">Striped barnacle</name>
    <name type="synonym">Balanus amphitrite</name>
    <dbReference type="NCBI Taxonomy" id="1232801"/>
    <lineage>
        <taxon>Eukaryota</taxon>
        <taxon>Metazoa</taxon>
        <taxon>Ecdysozoa</taxon>
        <taxon>Arthropoda</taxon>
        <taxon>Crustacea</taxon>
        <taxon>Multicrustacea</taxon>
        <taxon>Cirripedia</taxon>
        <taxon>Thoracica</taxon>
        <taxon>Thoracicalcarea</taxon>
        <taxon>Balanomorpha</taxon>
        <taxon>Balanoidea</taxon>
        <taxon>Balanidae</taxon>
        <taxon>Amphibalaninae</taxon>
        <taxon>Amphibalanus</taxon>
    </lineage>
</organism>
<evidence type="ECO:0000313" key="5">
    <source>
        <dbReference type="Proteomes" id="UP000440578"/>
    </source>
</evidence>
<name>A0A6A4WWQ1_AMPAM</name>
<feature type="transmembrane region" description="Helical" evidence="2">
    <location>
        <begin position="435"/>
        <end position="458"/>
    </location>
</feature>
<feature type="domain" description="Nose resistant-to-fluoxetine protein N-terminal" evidence="3">
    <location>
        <begin position="163"/>
        <end position="222"/>
    </location>
</feature>
<proteinExistence type="predicted"/>
<dbReference type="EMBL" id="VIIS01000658">
    <property type="protein sequence ID" value="KAF0306541.1"/>
    <property type="molecule type" value="Genomic_DNA"/>
</dbReference>
<feature type="transmembrane region" description="Helical" evidence="2">
    <location>
        <begin position="478"/>
        <end position="497"/>
    </location>
</feature>
<feature type="compositionally biased region" description="Basic and acidic residues" evidence="1">
    <location>
        <begin position="611"/>
        <end position="622"/>
    </location>
</feature>
<dbReference type="InterPro" id="IPR052728">
    <property type="entry name" value="O2_lipid_transport_reg"/>
</dbReference>
<evidence type="ECO:0000256" key="1">
    <source>
        <dbReference type="SAM" id="MobiDB-lite"/>
    </source>
</evidence>
<keyword evidence="2" id="KW-0472">Membrane</keyword>
<accession>A0A6A4WWQ1</accession>
<evidence type="ECO:0000256" key="2">
    <source>
        <dbReference type="SAM" id="Phobius"/>
    </source>
</evidence>
<keyword evidence="2" id="KW-1133">Transmembrane helix</keyword>
<evidence type="ECO:0000313" key="4">
    <source>
        <dbReference type="EMBL" id="KAF0306541.1"/>
    </source>
</evidence>
<keyword evidence="5" id="KW-1185">Reference proteome</keyword>
<gene>
    <name evidence="4" type="primary">nrf-6_8</name>
    <name evidence="4" type="ORF">FJT64_002419</name>
</gene>
<feature type="transmembrane region" description="Helical" evidence="2">
    <location>
        <begin position="509"/>
        <end position="530"/>
    </location>
</feature>
<dbReference type="Pfam" id="PF20146">
    <property type="entry name" value="NRF"/>
    <property type="match status" value="1"/>
</dbReference>
<sequence>MFRAYSRGGKIFRAIPEVLQMFRAYSRGGKIFRAIPEVLKMFRAYSRGGKIFRAIPEVLQVFRAYSRGAPDMARLAPLLPPLMTVAAVLVAATAAAGSGDAALDGRLFNLVPRPRLQELTLADLDATLDVLTDLLEERTLPSGGKGFVSRMAAPTLYSDSALCQRHTQIYWEQFSTGAPTGWPQLMFDASGKLPDGILVGNLNVFGSRDECFLVKASLDNDTYPDLDDQELQFTGRCSSADVQTGLQSMLGDNVTVLAYTSEVADQTVDLQPADIVVITLLALVGVLLLVGTALDVWLGYRAERQADKLRMTSVVDSPNSRLPQMLHVVEPKPATMQQRKPPALATWQRVLVAFSLYTNTKKLLDTSTTLRISIWSVQNLPPTGLMLNVPDPVAAEELGDQYAYTWMRCTVWLTGIGLGYLLHRLRGRQITLKPWLWLSGWVAAFAIGISVIFGMTGYQMPWQEFSKAVAVSYGGLNRTAWGVAVGWVIFACVTGYGGPINTFLSYPGFIPLSRLTYAGYLIHINVLLLVEGSVKSTVYLDSYRYTYRLLAHVIVTFAAAMLLSLTFEVPFINLEKIMFEPKKPAVSLGGPAVAASEPKADGSEVEGTGLETDKEAGPSIKE</sequence>
<protein>
    <submittedName>
        <fullName evidence="4">Nose resistant to fluoxetine protein 6</fullName>
    </submittedName>
</protein>
<feature type="transmembrane region" description="Helical" evidence="2">
    <location>
        <begin position="275"/>
        <end position="300"/>
    </location>
</feature>
<feature type="region of interest" description="Disordered" evidence="1">
    <location>
        <begin position="588"/>
        <end position="622"/>
    </location>
</feature>
<evidence type="ECO:0000259" key="3">
    <source>
        <dbReference type="Pfam" id="PF20146"/>
    </source>
</evidence>
<comment type="caution">
    <text evidence="4">The sequence shown here is derived from an EMBL/GenBank/DDBJ whole genome shotgun (WGS) entry which is preliminary data.</text>
</comment>
<dbReference type="OrthoDB" id="10006435at2759"/>
<dbReference type="PANTHER" id="PTHR11161:SF0">
    <property type="entry name" value="O-ACYLTRANSFERASE LIKE PROTEIN"/>
    <property type="match status" value="1"/>
</dbReference>
<dbReference type="Proteomes" id="UP000440578">
    <property type="component" value="Unassembled WGS sequence"/>
</dbReference>
<reference evidence="4 5" key="1">
    <citation type="submission" date="2019-07" db="EMBL/GenBank/DDBJ databases">
        <title>Draft genome assembly of a fouling barnacle, Amphibalanus amphitrite (Darwin, 1854): The first reference genome for Thecostraca.</title>
        <authorList>
            <person name="Kim W."/>
        </authorList>
    </citation>
    <scope>NUCLEOTIDE SEQUENCE [LARGE SCALE GENOMIC DNA]</scope>
    <source>
        <strain evidence="4">SNU_AA5</strain>
        <tissue evidence="4">Soma without cirri and trophi</tissue>
    </source>
</reference>
<dbReference type="PANTHER" id="PTHR11161">
    <property type="entry name" value="O-ACYLTRANSFERASE"/>
    <property type="match status" value="1"/>
</dbReference>
<keyword evidence="2" id="KW-0812">Transmembrane</keyword>